<gene>
    <name evidence="10" type="ORF">ACH49W_14470</name>
</gene>
<evidence type="ECO:0000313" key="11">
    <source>
        <dbReference type="Proteomes" id="UP001611415"/>
    </source>
</evidence>
<dbReference type="Gene3D" id="1.20.1640.10">
    <property type="entry name" value="Multidrug efflux transporter AcrB transmembrane domain"/>
    <property type="match status" value="2"/>
</dbReference>
<comment type="similarity">
    <text evidence="2">Belongs to the resistance-nodulation-cell division (RND) (TC 2.A.6) family. MmpL subfamily.</text>
</comment>
<keyword evidence="3" id="KW-1003">Cell membrane</keyword>
<feature type="region of interest" description="Disordered" evidence="7">
    <location>
        <begin position="717"/>
        <end position="737"/>
    </location>
</feature>
<organism evidence="10 11">
    <name type="scientific">Nocardia xishanensis</name>
    <dbReference type="NCBI Taxonomy" id="238964"/>
    <lineage>
        <taxon>Bacteria</taxon>
        <taxon>Bacillati</taxon>
        <taxon>Actinomycetota</taxon>
        <taxon>Actinomycetes</taxon>
        <taxon>Mycobacteriales</taxon>
        <taxon>Nocardiaceae</taxon>
        <taxon>Nocardia</taxon>
    </lineage>
</organism>
<protein>
    <submittedName>
        <fullName evidence="10">MMPL family transporter</fullName>
    </submittedName>
</protein>
<dbReference type="EMBL" id="JBIRYO010000008">
    <property type="protein sequence ID" value="MFI2474576.1"/>
    <property type="molecule type" value="Genomic_DNA"/>
</dbReference>
<feature type="transmembrane region" description="Helical" evidence="8">
    <location>
        <begin position="380"/>
        <end position="400"/>
    </location>
</feature>
<feature type="transmembrane region" description="Helical" evidence="8">
    <location>
        <begin position="527"/>
        <end position="547"/>
    </location>
</feature>
<dbReference type="InterPro" id="IPR004869">
    <property type="entry name" value="MMPL_dom"/>
</dbReference>
<accession>A0ABW7X0E6</accession>
<evidence type="ECO:0000313" key="10">
    <source>
        <dbReference type="EMBL" id="MFI2474576.1"/>
    </source>
</evidence>
<dbReference type="InterPro" id="IPR050545">
    <property type="entry name" value="Mycobact_MmpL"/>
</dbReference>
<feature type="transmembrane region" description="Helical" evidence="8">
    <location>
        <begin position="318"/>
        <end position="341"/>
    </location>
</feature>
<comment type="subcellular location">
    <subcellularLocation>
        <location evidence="1">Cell membrane</location>
        <topology evidence="1">Multi-pass membrane protein</topology>
    </subcellularLocation>
</comment>
<feature type="transmembrane region" description="Helical" evidence="8">
    <location>
        <begin position="634"/>
        <end position="656"/>
    </location>
</feature>
<sequence>MFARWGDLVHRYRFGVLGVVVAGLLALASYGIGIENHLSSSGLEDPTSESARASRIADEAWGRDHESDVVLLVTAPEGKTVDDPELTRTVVAHLDRLPRDHPDEIAGINGAYWATETGKASGPLFARDDRRHAFVLIAIRGDDDTEMVRNYRKVKDDFHIPGIDVQVAGLQPIAGTLTDTLTDDVHRMEVVALPVVAVLLFFVFGGLVAAALPLAIGALTVTGANGIMRIFTNFTEVNSFVTGVVSMIGVGLAIDYGLFIVSRFREELAAGHDTRTAVRRTVSTAGRTVVFSATMIVASLGGLLIFPQGFLKSLAYGAISTVLLAALAAITILPAALGIIGPRVDRLGLTRFRRTKTAAEIENGFWGRTTDWVMRRPLRVAVPIVLGLCLLIIPIENLAFGGMSETYLPPDNTTRLAQQHFDELFPKRQPDPLQLIVISEDRAAIGQLYRQVNQAPGLASEFSVPASAPAHTDLYRLRATLADSDDAGPTIEYLRALDVPDGLTLLVGGQPAIQEDSIDTLLDRMPYMIAAVVLVTTLLMFLTFGSLVLPIKAALMSALGLGSTLGILTWIFIDGHGAELLNFTPQPIMSPVLVLIIAIIYGLSTDYEVFLLSRMVEARAKGADTTEAIRVGTAHTGGIITAAALILLVVTGAFAFSDLVMMQYIAYGMIAALFIDATLLRMLLVPAVMKLLGDRCWWAPAWMQRIQRKVGLGEPVLDDEPQAPDVAPVAVSAGSRT</sequence>
<feature type="transmembrane region" description="Helical" evidence="8">
    <location>
        <begin position="12"/>
        <end position="32"/>
    </location>
</feature>
<feature type="transmembrane region" description="Helical" evidence="8">
    <location>
        <begin position="240"/>
        <end position="264"/>
    </location>
</feature>
<dbReference type="RefSeq" id="WP_357402648.1">
    <property type="nucleotide sequence ID" value="NZ_JBEYCD010000003.1"/>
</dbReference>
<keyword evidence="5 8" id="KW-1133">Transmembrane helix</keyword>
<evidence type="ECO:0000256" key="6">
    <source>
        <dbReference type="ARBA" id="ARBA00023136"/>
    </source>
</evidence>
<evidence type="ECO:0000256" key="8">
    <source>
        <dbReference type="SAM" id="Phobius"/>
    </source>
</evidence>
<feature type="domain" description="Membrane transport protein MMPL" evidence="9">
    <location>
        <begin position="497"/>
        <end position="700"/>
    </location>
</feature>
<dbReference type="Proteomes" id="UP001611415">
    <property type="component" value="Unassembled WGS sequence"/>
</dbReference>
<evidence type="ECO:0000256" key="4">
    <source>
        <dbReference type="ARBA" id="ARBA00022692"/>
    </source>
</evidence>
<evidence type="ECO:0000256" key="5">
    <source>
        <dbReference type="ARBA" id="ARBA00022989"/>
    </source>
</evidence>
<proteinExistence type="inferred from homology"/>
<feature type="domain" description="Membrane transport protein MMPL" evidence="9">
    <location>
        <begin position="45"/>
        <end position="379"/>
    </location>
</feature>
<keyword evidence="4 8" id="KW-0812">Transmembrane</keyword>
<feature type="transmembrane region" description="Helical" evidence="8">
    <location>
        <begin position="662"/>
        <end position="684"/>
    </location>
</feature>
<evidence type="ECO:0000259" key="9">
    <source>
        <dbReference type="Pfam" id="PF03176"/>
    </source>
</evidence>
<feature type="transmembrane region" description="Helical" evidence="8">
    <location>
        <begin position="593"/>
        <end position="613"/>
    </location>
</feature>
<evidence type="ECO:0000256" key="2">
    <source>
        <dbReference type="ARBA" id="ARBA00010157"/>
    </source>
</evidence>
<reference evidence="10 11" key="1">
    <citation type="submission" date="2024-10" db="EMBL/GenBank/DDBJ databases">
        <title>The Natural Products Discovery Center: Release of the First 8490 Sequenced Strains for Exploring Actinobacteria Biosynthetic Diversity.</title>
        <authorList>
            <person name="Kalkreuter E."/>
            <person name="Kautsar S.A."/>
            <person name="Yang D."/>
            <person name="Bader C.D."/>
            <person name="Teijaro C.N."/>
            <person name="Fluegel L."/>
            <person name="Davis C.M."/>
            <person name="Simpson J.R."/>
            <person name="Lauterbach L."/>
            <person name="Steele A.D."/>
            <person name="Gui C."/>
            <person name="Meng S."/>
            <person name="Li G."/>
            <person name="Viehrig K."/>
            <person name="Ye F."/>
            <person name="Su P."/>
            <person name="Kiefer A.F."/>
            <person name="Nichols A."/>
            <person name="Cepeda A.J."/>
            <person name="Yan W."/>
            <person name="Fan B."/>
            <person name="Jiang Y."/>
            <person name="Adhikari A."/>
            <person name="Zheng C.-J."/>
            <person name="Schuster L."/>
            <person name="Cowan T.M."/>
            <person name="Smanski M.J."/>
            <person name="Chevrette M.G."/>
            <person name="De Carvalho L.P.S."/>
            <person name="Shen B."/>
        </authorList>
    </citation>
    <scope>NUCLEOTIDE SEQUENCE [LARGE SCALE GENOMIC DNA]</scope>
    <source>
        <strain evidence="10 11">NPDC019275</strain>
    </source>
</reference>
<feature type="transmembrane region" description="Helical" evidence="8">
    <location>
        <begin position="554"/>
        <end position="573"/>
    </location>
</feature>
<keyword evidence="11" id="KW-1185">Reference proteome</keyword>
<evidence type="ECO:0000256" key="3">
    <source>
        <dbReference type="ARBA" id="ARBA00022475"/>
    </source>
</evidence>
<keyword evidence="6 8" id="KW-0472">Membrane</keyword>
<dbReference type="SUPFAM" id="SSF82866">
    <property type="entry name" value="Multidrug efflux transporter AcrB transmembrane domain"/>
    <property type="match status" value="2"/>
</dbReference>
<dbReference type="Pfam" id="PF03176">
    <property type="entry name" value="MMPL"/>
    <property type="match status" value="2"/>
</dbReference>
<evidence type="ECO:0000256" key="1">
    <source>
        <dbReference type="ARBA" id="ARBA00004651"/>
    </source>
</evidence>
<feature type="transmembrane region" description="Helical" evidence="8">
    <location>
        <begin position="190"/>
        <end position="220"/>
    </location>
</feature>
<evidence type="ECO:0000256" key="7">
    <source>
        <dbReference type="SAM" id="MobiDB-lite"/>
    </source>
</evidence>
<dbReference type="PANTHER" id="PTHR33406">
    <property type="entry name" value="MEMBRANE PROTEIN MJ1562-RELATED"/>
    <property type="match status" value="1"/>
</dbReference>
<comment type="caution">
    <text evidence="10">The sequence shown here is derived from an EMBL/GenBank/DDBJ whole genome shotgun (WGS) entry which is preliminary data.</text>
</comment>
<feature type="transmembrane region" description="Helical" evidence="8">
    <location>
        <begin position="285"/>
        <end position="306"/>
    </location>
</feature>
<name>A0ABW7X0E6_9NOCA</name>
<dbReference type="PANTHER" id="PTHR33406:SF11">
    <property type="entry name" value="MEMBRANE PROTEIN SCO6666-RELATED"/>
    <property type="match status" value="1"/>
</dbReference>